<sequence>MRFPPQLLAAPSSPSGVTKSWRPTPIQALCTPLIHRMRLSGLDWDDIRSCLTALGDAPLLEEQALWHDVWTSRGHVCEARSMEAAVTRERATQRRMLLRSAACHHFAQLPFFDNPEAKFMTRRRVTRLFECARPLLPHEVQSLRVPHGDFTLPAYLLLAGTGERTPCVLLVNDLGSAKEVELHALAEEFLAHGVSVLLFDGPGQGELSGLRRLPVAFEQVVTSVLDGVSEHPRVDSGRLGICGLGHGGYLAARAAALLPERLRACISISGGYDHAHYARLPELVRAELKYAYCERSADAMERLARSELSLREVPRLDAPLLVVQDTEDPTWPRASSLQLLEWARGDRDFLCTTLEQLASARLGPWMAHALPAAGA</sequence>
<dbReference type="EMBL" id="MH048639">
    <property type="protein sequence ID" value="AXM42923.1"/>
    <property type="molecule type" value="Genomic_DNA"/>
</dbReference>
<dbReference type="GO" id="GO:0016787">
    <property type="term" value="F:hydrolase activity"/>
    <property type="evidence" value="ECO:0007669"/>
    <property type="project" value="UniProtKB-KW"/>
</dbReference>
<proteinExistence type="predicted"/>
<dbReference type="PANTHER" id="PTHR22946">
    <property type="entry name" value="DIENELACTONE HYDROLASE DOMAIN-CONTAINING PROTEIN-RELATED"/>
    <property type="match status" value="1"/>
</dbReference>
<dbReference type="PANTHER" id="PTHR22946:SF12">
    <property type="entry name" value="CONIDIAL PIGMENT BIOSYNTHESIS PROTEIN AYG1 (AFU_ORTHOLOGUE AFUA_2G17550)"/>
    <property type="match status" value="1"/>
</dbReference>
<dbReference type="InterPro" id="IPR010520">
    <property type="entry name" value="FrsA-like"/>
</dbReference>
<evidence type="ECO:0000256" key="2">
    <source>
        <dbReference type="SAM" id="MobiDB-lite"/>
    </source>
</evidence>
<dbReference type="InterPro" id="IPR050261">
    <property type="entry name" value="FrsA_esterase"/>
</dbReference>
<reference evidence="3" key="1">
    <citation type="journal article" date="2018" name="Chem. Sci.">
        <title>Self-resistance guided genome mining uncovers new topoisomerase inhibitors from myxobacteria.</title>
        <authorList>
            <person name="Panter F."/>
            <person name="Krug D."/>
            <person name="Baumann S."/>
            <person name="Muller R."/>
        </authorList>
    </citation>
    <scope>NUCLEOTIDE SEQUENCE</scope>
    <source>
        <strain evidence="3">And48</strain>
    </source>
</reference>
<gene>
    <name evidence="3" type="primary">pcyA</name>
</gene>
<dbReference type="Pfam" id="PF06500">
    <property type="entry name" value="FrsA-like"/>
    <property type="match status" value="1"/>
</dbReference>
<evidence type="ECO:0000256" key="1">
    <source>
        <dbReference type="ARBA" id="ARBA00022801"/>
    </source>
</evidence>
<dbReference type="AlphaFoldDB" id="A0A346D7A8"/>
<dbReference type="Gene3D" id="3.40.50.1820">
    <property type="entry name" value="alpha/beta hydrolase"/>
    <property type="match status" value="1"/>
</dbReference>
<evidence type="ECO:0000313" key="3">
    <source>
        <dbReference type="EMBL" id="AXM42923.1"/>
    </source>
</evidence>
<feature type="compositionally biased region" description="Low complexity" evidence="2">
    <location>
        <begin position="1"/>
        <end position="15"/>
    </location>
</feature>
<organism evidence="3">
    <name type="scientific">Pyxidicoccus fallax</name>
    <dbReference type="NCBI Taxonomy" id="394095"/>
    <lineage>
        <taxon>Bacteria</taxon>
        <taxon>Pseudomonadati</taxon>
        <taxon>Myxococcota</taxon>
        <taxon>Myxococcia</taxon>
        <taxon>Myxococcales</taxon>
        <taxon>Cystobacterineae</taxon>
        <taxon>Myxococcaceae</taxon>
        <taxon>Pyxidicoccus</taxon>
    </lineage>
</organism>
<accession>A0A346D7A8</accession>
<feature type="region of interest" description="Disordered" evidence="2">
    <location>
        <begin position="1"/>
        <end position="20"/>
    </location>
</feature>
<keyword evidence="1 3" id="KW-0378">Hydrolase</keyword>
<dbReference type="SUPFAM" id="SSF53474">
    <property type="entry name" value="alpha/beta-Hydrolases"/>
    <property type="match status" value="1"/>
</dbReference>
<protein>
    <submittedName>
        <fullName evidence="3">Metal-dependent hydrolase</fullName>
    </submittedName>
</protein>
<name>A0A346D7A8_9BACT</name>
<dbReference type="InterPro" id="IPR029058">
    <property type="entry name" value="AB_hydrolase_fold"/>
</dbReference>